<dbReference type="SUPFAM" id="SSF53807">
    <property type="entry name" value="Helical backbone' metal receptor"/>
    <property type="match status" value="1"/>
</dbReference>
<keyword evidence="3 6" id="KW-0732">Signal</keyword>
<dbReference type="Gene3D" id="3.40.50.1980">
    <property type="entry name" value="Nitrogenase molybdenum iron protein domain"/>
    <property type="match status" value="2"/>
</dbReference>
<dbReference type="RefSeq" id="WP_245900274.1">
    <property type="nucleotide sequence ID" value="NZ_QGTX01000001.1"/>
</dbReference>
<feature type="region of interest" description="Disordered" evidence="5">
    <location>
        <begin position="125"/>
        <end position="154"/>
    </location>
</feature>
<dbReference type="PRINTS" id="PR00690">
    <property type="entry name" value="ADHESNFAMILY"/>
</dbReference>
<accession>A0A317QQH0</accession>
<evidence type="ECO:0000256" key="4">
    <source>
        <dbReference type="RuleBase" id="RU003512"/>
    </source>
</evidence>
<dbReference type="GO" id="GO:0007155">
    <property type="term" value="P:cell adhesion"/>
    <property type="evidence" value="ECO:0007669"/>
    <property type="project" value="InterPro"/>
</dbReference>
<dbReference type="AlphaFoldDB" id="A0A317QQH0"/>
<dbReference type="EMBL" id="QGTX01000001">
    <property type="protein sequence ID" value="PWW25137.1"/>
    <property type="molecule type" value="Genomic_DNA"/>
</dbReference>
<comment type="caution">
    <text evidence="7">The sequence shown here is derived from an EMBL/GenBank/DDBJ whole genome shotgun (WGS) entry which is preliminary data.</text>
</comment>
<dbReference type="InterPro" id="IPR006128">
    <property type="entry name" value="Lipoprotein_PsaA-like"/>
</dbReference>
<evidence type="ECO:0000313" key="7">
    <source>
        <dbReference type="EMBL" id="PWW25137.1"/>
    </source>
</evidence>
<dbReference type="GO" id="GO:0030001">
    <property type="term" value="P:metal ion transport"/>
    <property type="evidence" value="ECO:0007669"/>
    <property type="project" value="InterPro"/>
</dbReference>
<comment type="similarity">
    <text evidence="1 4">Belongs to the bacterial solute-binding protein 9 family.</text>
</comment>
<dbReference type="InterPro" id="IPR006127">
    <property type="entry name" value="ZnuA-like"/>
</dbReference>
<name>A0A317QQH0_9ACTN</name>
<keyword evidence="2 4" id="KW-0813">Transport</keyword>
<proteinExistence type="inferred from homology"/>
<evidence type="ECO:0000256" key="1">
    <source>
        <dbReference type="ARBA" id="ARBA00011028"/>
    </source>
</evidence>
<keyword evidence="8" id="KW-1185">Reference proteome</keyword>
<feature type="chain" id="PRO_5039128800" evidence="6">
    <location>
        <begin position="22"/>
        <end position="324"/>
    </location>
</feature>
<evidence type="ECO:0000256" key="3">
    <source>
        <dbReference type="ARBA" id="ARBA00022729"/>
    </source>
</evidence>
<dbReference type="InterPro" id="IPR050492">
    <property type="entry name" value="Bact_metal-bind_prot9"/>
</dbReference>
<dbReference type="PANTHER" id="PTHR42953:SF3">
    <property type="entry name" value="HIGH-AFFINITY ZINC UPTAKE SYSTEM PROTEIN ZNUA"/>
    <property type="match status" value="1"/>
</dbReference>
<protein>
    <submittedName>
        <fullName evidence="7">Zinc transport system substrate-binding protein</fullName>
    </submittedName>
</protein>
<dbReference type="PROSITE" id="PS51257">
    <property type="entry name" value="PROKAR_LIPOPROTEIN"/>
    <property type="match status" value="1"/>
</dbReference>
<feature type="compositionally biased region" description="Basic and acidic residues" evidence="5">
    <location>
        <begin position="125"/>
        <end position="143"/>
    </location>
</feature>
<organism evidence="7 8">
    <name type="scientific">Geodermatophilus normandii</name>
    <dbReference type="NCBI Taxonomy" id="1137989"/>
    <lineage>
        <taxon>Bacteria</taxon>
        <taxon>Bacillati</taxon>
        <taxon>Actinomycetota</taxon>
        <taxon>Actinomycetes</taxon>
        <taxon>Geodermatophilales</taxon>
        <taxon>Geodermatophilaceae</taxon>
        <taxon>Geodermatophilus</taxon>
    </lineage>
</organism>
<reference evidence="8" key="1">
    <citation type="submission" date="2018-05" db="EMBL/GenBank/DDBJ databases">
        <authorList>
            <person name="Klenk H.-P."/>
            <person name="Huntemann M."/>
            <person name="Clum A."/>
            <person name="Pillay M."/>
            <person name="Palaniappan K."/>
            <person name="Varghese N."/>
            <person name="Mikhailova N."/>
            <person name="Stamatis D."/>
            <person name="Reddy T."/>
            <person name="Daum C."/>
            <person name="Shapiro N."/>
            <person name="Ivanova N."/>
            <person name="Kyrpides N."/>
            <person name="Woyke T."/>
        </authorList>
    </citation>
    <scope>NUCLEOTIDE SEQUENCE [LARGE SCALE GENOMIC DNA]</scope>
    <source>
        <strain evidence="8">DSM 45417</strain>
    </source>
</reference>
<evidence type="ECO:0000313" key="8">
    <source>
        <dbReference type="Proteomes" id="UP000246661"/>
    </source>
</evidence>
<evidence type="ECO:0000256" key="5">
    <source>
        <dbReference type="SAM" id="MobiDB-lite"/>
    </source>
</evidence>
<dbReference type="Proteomes" id="UP000246661">
    <property type="component" value="Unassembled WGS sequence"/>
</dbReference>
<gene>
    <name evidence="7" type="ORF">JD79_04333</name>
</gene>
<feature type="signal peptide" evidence="6">
    <location>
        <begin position="1"/>
        <end position="21"/>
    </location>
</feature>
<sequence length="324" mass="33507">MPTTTRALASATAAATALLLAACGSSGDDAAAAADGVSVEAAFYPLQWAAERVGGDRVDVASLTPPGAEPHDLELTPQDVASLSEADLVVYLEGFQPALDDAVVEAGDAAWDAGDAADLSLTTTEEHHHEGETQEEHAGHADEEEHAEGEEVTDPHFWLDPTRLADVGDALAGRLAEVDPDGADTYRDNAAALRGDLEALDAEMEQGLADCAVTTLVTGHDAFGYLAERYGLDVVGISGLSPSSEPSPAQLAEISTLVRERGVTTVYTETLVDPAVAETVAREAGVQTAVLDPIEGLTDESAGDDYLAVMRADLATLQEGQGCA</sequence>
<evidence type="ECO:0000256" key="2">
    <source>
        <dbReference type="ARBA" id="ARBA00022448"/>
    </source>
</evidence>
<evidence type="ECO:0000256" key="6">
    <source>
        <dbReference type="SAM" id="SignalP"/>
    </source>
</evidence>
<dbReference type="PANTHER" id="PTHR42953">
    <property type="entry name" value="HIGH-AFFINITY ZINC UPTAKE SYSTEM PROTEIN ZNUA-RELATED"/>
    <property type="match status" value="1"/>
</dbReference>
<dbReference type="GO" id="GO:0046872">
    <property type="term" value="F:metal ion binding"/>
    <property type="evidence" value="ECO:0007669"/>
    <property type="project" value="InterPro"/>
</dbReference>
<dbReference type="Pfam" id="PF01297">
    <property type="entry name" value="ZnuA"/>
    <property type="match status" value="1"/>
</dbReference>